<proteinExistence type="predicted"/>
<dbReference type="EMBL" id="GBRH01172095">
    <property type="protein sequence ID" value="JAE25801.1"/>
    <property type="molecule type" value="Transcribed_RNA"/>
</dbReference>
<sequence length="14" mass="1573">MRWFMAAAMACGRA</sequence>
<organism evidence="1">
    <name type="scientific">Arundo donax</name>
    <name type="common">Giant reed</name>
    <name type="synonym">Donax arundinaceus</name>
    <dbReference type="NCBI Taxonomy" id="35708"/>
    <lineage>
        <taxon>Eukaryota</taxon>
        <taxon>Viridiplantae</taxon>
        <taxon>Streptophyta</taxon>
        <taxon>Embryophyta</taxon>
        <taxon>Tracheophyta</taxon>
        <taxon>Spermatophyta</taxon>
        <taxon>Magnoliopsida</taxon>
        <taxon>Liliopsida</taxon>
        <taxon>Poales</taxon>
        <taxon>Poaceae</taxon>
        <taxon>PACMAD clade</taxon>
        <taxon>Arundinoideae</taxon>
        <taxon>Arundineae</taxon>
        <taxon>Arundo</taxon>
    </lineage>
</organism>
<evidence type="ECO:0000313" key="1">
    <source>
        <dbReference type="EMBL" id="JAE25801.1"/>
    </source>
</evidence>
<reference evidence="1" key="1">
    <citation type="submission" date="2014-09" db="EMBL/GenBank/DDBJ databases">
        <authorList>
            <person name="Magalhaes I.L.F."/>
            <person name="Oliveira U."/>
            <person name="Santos F.R."/>
            <person name="Vidigal T.H.D.A."/>
            <person name="Brescovit A.D."/>
            <person name="Santos A.J."/>
        </authorList>
    </citation>
    <scope>NUCLEOTIDE SEQUENCE</scope>
    <source>
        <tissue evidence="1">Shoot tissue taken approximately 20 cm above the soil surface</tissue>
    </source>
</reference>
<reference evidence="1" key="2">
    <citation type="journal article" date="2015" name="Data Brief">
        <title>Shoot transcriptome of the giant reed, Arundo donax.</title>
        <authorList>
            <person name="Barrero R.A."/>
            <person name="Guerrero F.D."/>
            <person name="Moolhuijzen P."/>
            <person name="Goolsby J.A."/>
            <person name="Tidwell J."/>
            <person name="Bellgard S.E."/>
            <person name="Bellgard M.I."/>
        </authorList>
    </citation>
    <scope>NUCLEOTIDE SEQUENCE</scope>
    <source>
        <tissue evidence="1">Shoot tissue taken approximately 20 cm above the soil surface</tissue>
    </source>
</reference>
<protein>
    <submittedName>
        <fullName evidence="1">Uncharacterized protein</fullName>
    </submittedName>
</protein>
<name>A0A0A9GTB4_ARUDO</name>
<accession>A0A0A9GTB4</accession>